<dbReference type="AlphaFoldDB" id="A0A2P1PRC1"/>
<feature type="region of interest" description="Disordered" evidence="1">
    <location>
        <begin position="67"/>
        <end position="87"/>
    </location>
</feature>
<reference evidence="2 3" key="2">
    <citation type="submission" date="2018-03" db="EMBL/GenBank/DDBJ databases">
        <authorList>
            <person name="Keele B.F."/>
        </authorList>
    </citation>
    <scope>NUCLEOTIDE SEQUENCE [LARGE SCALE GENOMIC DNA]</scope>
    <source>
        <strain evidence="2 3">D13</strain>
    </source>
</reference>
<reference evidence="2 3" key="1">
    <citation type="submission" date="2018-03" db="EMBL/GenBank/DDBJ databases">
        <title>Ahniella affigens gen. nov., sp. nov., a gammaproteobacterium isolated from sandy soil near a stream.</title>
        <authorList>
            <person name="Ko Y."/>
            <person name="Kim J.-H."/>
        </authorList>
    </citation>
    <scope>NUCLEOTIDE SEQUENCE [LARGE SCALE GENOMIC DNA]</scope>
    <source>
        <strain evidence="2 3">D13</strain>
    </source>
</reference>
<name>A0A2P1PRC1_9GAMM</name>
<dbReference type="EMBL" id="CP027860">
    <property type="protein sequence ID" value="AVP97397.1"/>
    <property type="molecule type" value="Genomic_DNA"/>
</dbReference>
<dbReference type="OrthoDB" id="244259at2"/>
<organism evidence="2 3">
    <name type="scientific">Ahniella affigens</name>
    <dbReference type="NCBI Taxonomy" id="2021234"/>
    <lineage>
        <taxon>Bacteria</taxon>
        <taxon>Pseudomonadati</taxon>
        <taxon>Pseudomonadota</taxon>
        <taxon>Gammaproteobacteria</taxon>
        <taxon>Lysobacterales</taxon>
        <taxon>Rhodanobacteraceae</taxon>
        <taxon>Ahniella</taxon>
    </lineage>
</organism>
<dbReference type="Proteomes" id="UP000241074">
    <property type="component" value="Chromosome"/>
</dbReference>
<gene>
    <name evidence="2" type="ORF">C7S18_09405</name>
</gene>
<evidence type="ECO:0000313" key="3">
    <source>
        <dbReference type="Proteomes" id="UP000241074"/>
    </source>
</evidence>
<dbReference type="KEGG" id="xba:C7S18_09405"/>
<accession>A0A2P1PRC1</accession>
<feature type="compositionally biased region" description="Basic and acidic residues" evidence="1">
    <location>
        <begin position="78"/>
        <end position="87"/>
    </location>
</feature>
<dbReference type="RefSeq" id="WP_106891321.1">
    <property type="nucleotide sequence ID" value="NZ_CP027860.1"/>
</dbReference>
<proteinExistence type="predicted"/>
<evidence type="ECO:0008006" key="4">
    <source>
        <dbReference type="Google" id="ProtNLM"/>
    </source>
</evidence>
<keyword evidence="3" id="KW-1185">Reference proteome</keyword>
<protein>
    <recommendedName>
        <fullName evidence="4">Alginate export domain-containing protein</fullName>
    </recommendedName>
</protein>
<evidence type="ECO:0000313" key="2">
    <source>
        <dbReference type="EMBL" id="AVP97397.1"/>
    </source>
</evidence>
<sequence>MRPISTFRSRHTRGTPRWSKLSQHVAFGLLLAIGAGSSQAIPIDDGMVSFDLISVIGLAGPYDPYASGIPRRRPGHPAPEKPDFPDRNDGAIEPAPADVIGEFVPVPDRWRIMETLGVKYPWYDPYNNNVYKGDKPIHGEDWFLSLIGIADTVIEPRSIPAPTGIISSDDPAQNDIFSGIDQTIFSQTVLAGIVYYKGNTTFKPPEYEYRLTLAANYNRVDVDDVRILQIDPRLGDTRDDGFLAVQELFVDKHLRDVSDRYDFDAVRFGIQPFSTDFRGFLFQDLQFGARLFGNRDNNLWQYNLAWFRRIEKDTNSGLNDIGEGLRDDDIFIANVYHQDWPVKGFTSQATIVHNRNREDEFFFDENGFLARPSSLGTEMPREYDVTYVGLNGDGHFGRINLTASGYFAFGDNDNTFTGRDSDIQAGFLAAEASMDFDWIRYRASIAYASGDDNPFDDKSQGYDAIFENPIFAGADTSYWIRQNIPLIGGGGVALAGRNSLLPSLRSSRELGQSNFENPGLHLVGLGADFDITPESRVSVNVNELWFDDSAVLEVARNQSPIDEHIGTDLSLAYIWRPYATQNIVLRLSGALLFPGDGMKDLYGDDDTYYTVLGNFIFSY</sequence>
<evidence type="ECO:0000256" key="1">
    <source>
        <dbReference type="SAM" id="MobiDB-lite"/>
    </source>
</evidence>